<evidence type="ECO:0000259" key="8">
    <source>
        <dbReference type="SMART" id="SM00479"/>
    </source>
</evidence>
<dbReference type="GO" id="GO:0008408">
    <property type="term" value="F:3'-5' exonuclease activity"/>
    <property type="evidence" value="ECO:0007669"/>
    <property type="project" value="TreeGrafter"/>
</dbReference>
<keyword evidence="1" id="KW-0808">Transferase</keyword>
<dbReference type="SMART" id="SM00479">
    <property type="entry name" value="EXOIII"/>
    <property type="match status" value="1"/>
</dbReference>
<dbReference type="KEGG" id="abae:CL176_04485"/>
<organism evidence="9 10">
    <name type="scientific">Suicoccus acidiformans</name>
    <dbReference type="NCBI Taxonomy" id="2036206"/>
    <lineage>
        <taxon>Bacteria</taxon>
        <taxon>Bacillati</taxon>
        <taxon>Bacillota</taxon>
        <taxon>Bacilli</taxon>
        <taxon>Lactobacillales</taxon>
        <taxon>Aerococcaceae</taxon>
        <taxon>Suicoccus</taxon>
    </lineage>
</organism>
<keyword evidence="3" id="KW-0235">DNA replication</keyword>
<dbReference type="Proteomes" id="UP000263232">
    <property type="component" value="Chromosome"/>
</dbReference>
<dbReference type="GO" id="GO:0045004">
    <property type="term" value="P:DNA replication proofreading"/>
    <property type="evidence" value="ECO:0007669"/>
    <property type="project" value="TreeGrafter"/>
</dbReference>
<dbReference type="CDD" id="cd06127">
    <property type="entry name" value="DEDDh"/>
    <property type="match status" value="1"/>
</dbReference>
<dbReference type="GO" id="GO:0005829">
    <property type="term" value="C:cytosol"/>
    <property type="evidence" value="ECO:0007669"/>
    <property type="project" value="TreeGrafter"/>
</dbReference>
<evidence type="ECO:0000256" key="7">
    <source>
        <dbReference type="ARBA" id="ARBA00070925"/>
    </source>
</evidence>
<dbReference type="PANTHER" id="PTHR30231:SF41">
    <property type="entry name" value="DNA POLYMERASE III SUBUNIT EPSILON"/>
    <property type="match status" value="1"/>
</dbReference>
<keyword evidence="5" id="KW-0269">Exonuclease</keyword>
<dbReference type="Gene3D" id="3.30.420.10">
    <property type="entry name" value="Ribonuclease H-like superfamily/Ribonuclease H"/>
    <property type="match status" value="1"/>
</dbReference>
<dbReference type="PANTHER" id="PTHR30231">
    <property type="entry name" value="DNA POLYMERASE III SUBUNIT EPSILON"/>
    <property type="match status" value="1"/>
</dbReference>
<keyword evidence="2" id="KW-0548">Nucleotidyltransferase</keyword>
<evidence type="ECO:0000256" key="6">
    <source>
        <dbReference type="ARBA" id="ARBA00022932"/>
    </source>
</evidence>
<evidence type="ECO:0000256" key="1">
    <source>
        <dbReference type="ARBA" id="ARBA00022679"/>
    </source>
</evidence>
<protein>
    <recommendedName>
        <fullName evidence="7">DNA polymerase III polC-type</fullName>
    </recommendedName>
</protein>
<dbReference type="InterPro" id="IPR013520">
    <property type="entry name" value="Ribonucl_H"/>
</dbReference>
<dbReference type="NCBIfam" id="TIGR01873">
    <property type="entry name" value="cas_CT1978"/>
    <property type="match status" value="1"/>
</dbReference>
<dbReference type="Pfam" id="PF09707">
    <property type="entry name" value="Cas_Cas2CT1978"/>
    <property type="match status" value="1"/>
</dbReference>
<keyword evidence="4" id="KW-0540">Nuclease</keyword>
<evidence type="ECO:0000313" key="9">
    <source>
        <dbReference type="EMBL" id="AXY25313.1"/>
    </source>
</evidence>
<dbReference type="EMBL" id="CP023434">
    <property type="protein sequence ID" value="AXY25313.1"/>
    <property type="molecule type" value="Genomic_DNA"/>
</dbReference>
<evidence type="ECO:0000313" key="10">
    <source>
        <dbReference type="Proteomes" id="UP000263232"/>
    </source>
</evidence>
<dbReference type="OrthoDB" id="9776650at2"/>
<dbReference type="SUPFAM" id="SSF53098">
    <property type="entry name" value="Ribonuclease H-like"/>
    <property type="match status" value="1"/>
</dbReference>
<proteinExistence type="predicted"/>
<dbReference type="InterPro" id="IPR010152">
    <property type="entry name" value="CRISPR-assoc_prot_Cas2_sub"/>
</dbReference>
<gene>
    <name evidence="9" type="primary">cas2e</name>
    <name evidence="9" type="ORF">CL176_04485</name>
</gene>
<dbReference type="InterPro" id="IPR012337">
    <property type="entry name" value="RNaseH-like_sf"/>
</dbReference>
<name>A0A347WJQ6_9LACT</name>
<feature type="domain" description="Exonuclease" evidence="8">
    <location>
        <begin position="128"/>
        <end position="293"/>
    </location>
</feature>
<reference evidence="9 10" key="1">
    <citation type="submission" date="2017-09" db="EMBL/GenBank/DDBJ databases">
        <title>Complete genome sequence of Oxytococcus suis strain ZY16052.</title>
        <authorList>
            <person name="Li F."/>
        </authorList>
    </citation>
    <scope>NUCLEOTIDE SEQUENCE [LARGE SCALE GENOMIC DNA]</scope>
    <source>
        <strain evidence="9 10">ZY16052</strain>
    </source>
</reference>
<evidence type="ECO:0000256" key="2">
    <source>
        <dbReference type="ARBA" id="ARBA00022695"/>
    </source>
</evidence>
<accession>A0A347WJQ6</accession>
<dbReference type="CDD" id="cd09755">
    <property type="entry name" value="Cas2_I-E"/>
    <property type="match status" value="1"/>
</dbReference>
<dbReference type="InterPro" id="IPR036397">
    <property type="entry name" value="RNaseH_sf"/>
</dbReference>
<dbReference type="FunFam" id="3.30.420.10:FF:000045">
    <property type="entry name" value="3'-5' exonuclease DinG"/>
    <property type="match status" value="1"/>
</dbReference>
<evidence type="ECO:0000256" key="5">
    <source>
        <dbReference type="ARBA" id="ARBA00022839"/>
    </source>
</evidence>
<dbReference type="AlphaFoldDB" id="A0A347WJQ6"/>
<sequence length="300" mass="34278">MPLTVITLKNVPPSLKGDLTKWMQEISTGVYVGNFNTKVREQLWQRVRESAGVGEATMSYATRNEIGYQFETHNSTRIPIDYDGIPLIMIPKEYKVEESKLNSGFSDAAKFRKAKKHTNKVERSESMSYVVLDIETDGLNPKEHSIIEIAAVKVQGANHAEFHSFVAYDKKLPPEITRLTGITESVLEQGERIDVAIESLLAFLGDFAIIGYNIAFDISFINEVLKRLSYKPLTNSIYDMQKYVKREQPFLSNYKLETVLEAYGIDKHVPHRALEDARLIYELSTKVNEFHKKFKLYSLS</sequence>
<dbReference type="RefSeq" id="WP_118990226.1">
    <property type="nucleotide sequence ID" value="NZ_CP023434.1"/>
</dbReference>
<dbReference type="GO" id="GO:0003677">
    <property type="term" value="F:DNA binding"/>
    <property type="evidence" value="ECO:0007669"/>
    <property type="project" value="InterPro"/>
</dbReference>
<dbReference type="GO" id="GO:0003887">
    <property type="term" value="F:DNA-directed DNA polymerase activity"/>
    <property type="evidence" value="ECO:0007669"/>
    <property type="project" value="UniProtKB-KW"/>
</dbReference>
<keyword evidence="10" id="KW-1185">Reference proteome</keyword>
<evidence type="ECO:0000256" key="4">
    <source>
        <dbReference type="ARBA" id="ARBA00022722"/>
    </source>
</evidence>
<keyword evidence="5" id="KW-0378">Hydrolase</keyword>
<dbReference type="NCBIfam" id="TIGR00573">
    <property type="entry name" value="dnaq"/>
    <property type="match status" value="1"/>
</dbReference>
<evidence type="ECO:0000256" key="3">
    <source>
        <dbReference type="ARBA" id="ARBA00022705"/>
    </source>
</evidence>
<dbReference type="InterPro" id="IPR006054">
    <property type="entry name" value="DnaQ"/>
</dbReference>
<keyword evidence="6" id="KW-0239">DNA-directed DNA polymerase</keyword>
<dbReference type="Pfam" id="PF00929">
    <property type="entry name" value="RNase_T"/>
    <property type="match status" value="1"/>
</dbReference>
<dbReference type="Gene3D" id="3.30.70.240">
    <property type="match status" value="1"/>
</dbReference>